<reference evidence="1" key="1">
    <citation type="submission" date="2020-05" db="EMBL/GenBank/DDBJ databases">
        <authorList>
            <person name="Chiriac C."/>
            <person name="Salcher M."/>
            <person name="Ghai R."/>
            <person name="Kavagutti S V."/>
        </authorList>
    </citation>
    <scope>NUCLEOTIDE SEQUENCE</scope>
</reference>
<dbReference type="EMBL" id="LR798329">
    <property type="protein sequence ID" value="CAB5223895.1"/>
    <property type="molecule type" value="Genomic_DNA"/>
</dbReference>
<gene>
    <name evidence="1" type="ORF">UFOVP737_14</name>
</gene>
<accession>A0A6J7X0D3</accession>
<organism evidence="1">
    <name type="scientific">uncultured Caudovirales phage</name>
    <dbReference type="NCBI Taxonomy" id="2100421"/>
    <lineage>
        <taxon>Viruses</taxon>
        <taxon>Duplodnaviria</taxon>
        <taxon>Heunggongvirae</taxon>
        <taxon>Uroviricota</taxon>
        <taxon>Caudoviricetes</taxon>
        <taxon>Peduoviridae</taxon>
        <taxon>Maltschvirus</taxon>
        <taxon>Maltschvirus maltsch</taxon>
    </lineage>
</organism>
<sequence>MARKATKALEEQGYSQLDAFCIGLHEYYKSLKRAGFPESVVLFMITEPQAYPAWILPTPIDPEKFGDYEDDDEDE</sequence>
<protein>
    <submittedName>
        <fullName evidence="1">Uncharacterized protein</fullName>
    </submittedName>
</protein>
<evidence type="ECO:0000313" key="1">
    <source>
        <dbReference type="EMBL" id="CAB5223895.1"/>
    </source>
</evidence>
<name>A0A6J7X0D3_9CAUD</name>
<proteinExistence type="predicted"/>